<gene>
    <name evidence="6" type="primary">LOC122147142</name>
</gene>
<evidence type="ECO:0000256" key="1">
    <source>
        <dbReference type="ARBA" id="ARBA00004141"/>
    </source>
</evidence>
<evidence type="ECO:0000256" key="3">
    <source>
        <dbReference type="ARBA" id="ARBA00022989"/>
    </source>
</evidence>
<evidence type="ECO:0000256" key="5">
    <source>
        <dbReference type="SAM" id="Phobius"/>
    </source>
</evidence>
<proteinExistence type="predicted"/>
<evidence type="ECO:0000256" key="2">
    <source>
        <dbReference type="ARBA" id="ARBA00022692"/>
    </source>
</evidence>
<keyword evidence="4 5" id="KW-0472">Membrane</keyword>
<keyword evidence="3 5" id="KW-1133">Transmembrane helix</keyword>
<dbReference type="AlphaFoldDB" id="A0A9Q9YPX0"/>
<feature type="transmembrane region" description="Helical" evidence="5">
    <location>
        <begin position="97"/>
        <end position="115"/>
    </location>
</feature>
<dbReference type="OrthoDB" id="8777022at2759"/>
<dbReference type="Proteomes" id="UP001155660">
    <property type="component" value="Chromosome A13"/>
</dbReference>
<dbReference type="RefSeq" id="XP_042624226.1">
    <property type="nucleotide sequence ID" value="XM_042768292.1"/>
</dbReference>
<feature type="transmembrane region" description="Helical" evidence="5">
    <location>
        <begin position="12"/>
        <end position="31"/>
    </location>
</feature>
<evidence type="ECO:0000256" key="4">
    <source>
        <dbReference type="ARBA" id="ARBA00023136"/>
    </source>
</evidence>
<dbReference type="KEGG" id="ccar:122147142"/>
<dbReference type="GO" id="GO:0016020">
    <property type="term" value="C:membrane"/>
    <property type="evidence" value="ECO:0007669"/>
    <property type="project" value="UniProtKB-SubCell"/>
</dbReference>
<name>A0A9Q9YPX0_CYPCA</name>
<feature type="transmembrane region" description="Helical" evidence="5">
    <location>
        <begin position="68"/>
        <end position="85"/>
    </location>
</feature>
<comment type="subcellular location">
    <subcellularLocation>
        <location evidence="1">Membrane</location>
        <topology evidence="1">Multi-pass membrane protein</topology>
    </subcellularLocation>
</comment>
<dbReference type="InterPro" id="IPR007237">
    <property type="entry name" value="CD20-like"/>
</dbReference>
<organism evidence="6">
    <name type="scientific">Cyprinus carpio</name>
    <name type="common">Common carp</name>
    <dbReference type="NCBI Taxonomy" id="7962"/>
    <lineage>
        <taxon>Eukaryota</taxon>
        <taxon>Metazoa</taxon>
        <taxon>Chordata</taxon>
        <taxon>Craniata</taxon>
        <taxon>Vertebrata</taxon>
        <taxon>Euteleostomi</taxon>
        <taxon>Actinopterygii</taxon>
        <taxon>Neopterygii</taxon>
        <taxon>Teleostei</taxon>
        <taxon>Ostariophysi</taxon>
        <taxon>Cypriniformes</taxon>
        <taxon>Cyprinidae</taxon>
        <taxon>Cyprininae</taxon>
        <taxon>Cyprinus</taxon>
    </lineage>
</organism>
<sequence>MTAPYSSLPLFSSRVSLFWAVAQLLFSSWWFCHRHRQVVLVMMGLGLFMFGIPMNTQSYAPTSAEQFSPLWLGILFFICGLLYILSERNLSKKISITASLALSIISITGVLSALVEFSRAIVGIYHIYRDQMNENQTEEEELYARQHYRHGAGVLLSQLEGRPSACNPDVLHQGHAAIQKDSGNLTSHSLAPVKPPKALGCRGE</sequence>
<evidence type="ECO:0000313" key="6">
    <source>
        <dbReference type="RefSeq" id="XP_042624226.1"/>
    </source>
</evidence>
<accession>A0A9Q9YPX0</accession>
<feature type="transmembrane region" description="Helical" evidence="5">
    <location>
        <begin position="38"/>
        <end position="56"/>
    </location>
</feature>
<protein>
    <submittedName>
        <fullName evidence="6">Uncharacterized protein LOC122147142</fullName>
    </submittedName>
</protein>
<reference evidence="6" key="1">
    <citation type="submission" date="2025-08" db="UniProtKB">
        <authorList>
            <consortium name="RefSeq"/>
        </authorList>
    </citation>
    <scope>IDENTIFICATION</scope>
    <source>
        <tissue evidence="6">Muscle</tissue>
    </source>
</reference>
<dbReference type="GeneID" id="122147142"/>
<dbReference type="Pfam" id="PF04103">
    <property type="entry name" value="CD20"/>
    <property type="match status" value="1"/>
</dbReference>
<keyword evidence="2 5" id="KW-0812">Transmembrane</keyword>